<evidence type="ECO:0000313" key="4">
    <source>
        <dbReference type="Proteomes" id="UP000515947"/>
    </source>
</evidence>
<name>A0A7G9RCJ3_9ACTN</name>
<dbReference type="GO" id="GO:0004497">
    <property type="term" value="F:monooxygenase activity"/>
    <property type="evidence" value="ECO:0007669"/>
    <property type="project" value="UniProtKB-KW"/>
</dbReference>
<dbReference type="EMBL" id="CP060713">
    <property type="protein sequence ID" value="QNN53318.1"/>
    <property type="molecule type" value="Genomic_DNA"/>
</dbReference>
<keyword evidence="3" id="KW-0560">Oxidoreductase</keyword>
<dbReference type="Gene3D" id="3.30.70.100">
    <property type="match status" value="1"/>
</dbReference>
<keyword evidence="3" id="KW-0503">Monooxygenase</keyword>
<evidence type="ECO:0000259" key="2">
    <source>
        <dbReference type="Pfam" id="PF03992"/>
    </source>
</evidence>
<proteinExistence type="predicted"/>
<dbReference type="SUPFAM" id="SSF54909">
    <property type="entry name" value="Dimeric alpha+beta barrel"/>
    <property type="match status" value="1"/>
</dbReference>
<evidence type="ECO:0000313" key="3">
    <source>
        <dbReference type="EMBL" id="QNN53318.1"/>
    </source>
</evidence>
<sequence>MIVVNRFRVEEATAGTFRAEVEQAHAALAARPGYVDGAVGRNVDDPTLWVLTTRWKNVGSYRRALSAYDVKVTAVPLLSRALDEPSAYEVLGDEPLNESRPRTPEAPIRD</sequence>
<keyword evidence="4" id="KW-1185">Reference proteome</keyword>
<organism evidence="3 4">
    <name type="scientific">Nocardioides mesophilus</name>
    <dbReference type="NCBI Taxonomy" id="433659"/>
    <lineage>
        <taxon>Bacteria</taxon>
        <taxon>Bacillati</taxon>
        <taxon>Actinomycetota</taxon>
        <taxon>Actinomycetes</taxon>
        <taxon>Propionibacteriales</taxon>
        <taxon>Nocardioidaceae</taxon>
        <taxon>Nocardioides</taxon>
    </lineage>
</organism>
<accession>A0A7G9RCJ3</accession>
<dbReference type="InterPro" id="IPR011008">
    <property type="entry name" value="Dimeric_a/b-barrel"/>
</dbReference>
<dbReference type="AlphaFoldDB" id="A0A7G9RCJ3"/>
<dbReference type="Proteomes" id="UP000515947">
    <property type="component" value="Chromosome"/>
</dbReference>
<dbReference type="RefSeq" id="WP_187579160.1">
    <property type="nucleotide sequence ID" value="NZ_CP060713.1"/>
</dbReference>
<feature type="region of interest" description="Disordered" evidence="1">
    <location>
        <begin position="89"/>
        <end position="110"/>
    </location>
</feature>
<reference evidence="3 4" key="1">
    <citation type="submission" date="2020-08" db="EMBL/GenBank/DDBJ databases">
        <title>Genome sequence of Nocardioides mesophilus KACC 16243T.</title>
        <authorList>
            <person name="Hyun D.-W."/>
            <person name="Bae J.-W."/>
        </authorList>
    </citation>
    <scope>NUCLEOTIDE SEQUENCE [LARGE SCALE GENOMIC DNA]</scope>
    <source>
        <strain evidence="3 4">KACC 16243</strain>
    </source>
</reference>
<dbReference type="KEGG" id="nmes:H9L09_02240"/>
<gene>
    <name evidence="3" type="ORF">H9L09_02240</name>
</gene>
<feature type="domain" description="ABM" evidence="2">
    <location>
        <begin position="2"/>
        <end position="66"/>
    </location>
</feature>
<evidence type="ECO:0000256" key="1">
    <source>
        <dbReference type="SAM" id="MobiDB-lite"/>
    </source>
</evidence>
<protein>
    <submittedName>
        <fullName evidence="3">Antibiotic biosynthesis monooxygenase</fullName>
    </submittedName>
</protein>
<feature type="compositionally biased region" description="Basic and acidic residues" evidence="1">
    <location>
        <begin position="97"/>
        <end position="110"/>
    </location>
</feature>
<dbReference type="Pfam" id="PF03992">
    <property type="entry name" value="ABM"/>
    <property type="match status" value="1"/>
</dbReference>
<dbReference type="InterPro" id="IPR007138">
    <property type="entry name" value="ABM_dom"/>
</dbReference>